<dbReference type="InterPro" id="IPR016181">
    <property type="entry name" value="Acyl_CoA_acyltransferase"/>
</dbReference>
<dbReference type="Gene3D" id="3.40.630.30">
    <property type="match status" value="1"/>
</dbReference>
<evidence type="ECO:0000313" key="3">
    <source>
        <dbReference type="Proteomes" id="UP000483018"/>
    </source>
</evidence>
<feature type="domain" description="N-acetyltransferase" evidence="1">
    <location>
        <begin position="2"/>
        <end position="166"/>
    </location>
</feature>
<accession>A0A7C8LF87</accession>
<proteinExistence type="predicted"/>
<evidence type="ECO:0000259" key="1">
    <source>
        <dbReference type="PROSITE" id="PS51186"/>
    </source>
</evidence>
<dbReference type="CDD" id="cd04301">
    <property type="entry name" value="NAT_SF"/>
    <property type="match status" value="1"/>
</dbReference>
<gene>
    <name evidence="2" type="ORF">GND95_04450</name>
</gene>
<dbReference type="AlphaFoldDB" id="A0A7C8LF87"/>
<dbReference type="InterPro" id="IPR000182">
    <property type="entry name" value="GNAT_dom"/>
</dbReference>
<keyword evidence="3" id="KW-1185">Reference proteome</keyword>
<dbReference type="PANTHER" id="PTHR43072">
    <property type="entry name" value="N-ACETYLTRANSFERASE"/>
    <property type="match status" value="1"/>
</dbReference>
<reference evidence="2 3" key="1">
    <citation type="submission" date="2019-12" db="EMBL/GenBank/DDBJ databases">
        <title>Defluviitalea raffinosedens, isolated from a biogas fermenter, genome sequencing and characterization.</title>
        <authorList>
            <person name="Rettenmaier R."/>
            <person name="Schneider M."/>
            <person name="Neuhaus K."/>
            <person name="Liebl W."/>
            <person name="Zverlov V."/>
        </authorList>
    </citation>
    <scope>NUCLEOTIDE SEQUENCE [LARGE SCALE GENOMIC DNA]</scope>
    <source>
        <strain evidence="2 3">249c-K6</strain>
    </source>
</reference>
<name>A0A7C8LF87_9FIRM</name>
<dbReference type="PANTHER" id="PTHR43072:SF60">
    <property type="entry name" value="L-2,4-DIAMINOBUTYRIC ACID ACETYLTRANSFERASE"/>
    <property type="match status" value="1"/>
</dbReference>
<dbReference type="SUPFAM" id="SSF55729">
    <property type="entry name" value="Acyl-CoA N-acyltransferases (Nat)"/>
    <property type="match status" value="1"/>
</dbReference>
<dbReference type="Pfam" id="PF00583">
    <property type="entry name" value="Acetyltransf_1"/>
    <property type="match status" value="1"/>
</dbReference>
<comment type="caution">
    <text evidence="2">The sequence shown here is derived from an EMBL/GenBank/DDBJ whole genome shotgun (WGS) entry which is preliminary data.</text>
</comment>
<dbReference type="Proteomes" id="UP000483018">
    <property type="component" value="Unassembled WGS sequence"/>
</dbReference>
<keyword evidence="2" id="KW-0808">Transferase</keyword>
<dbReference type="RefSeq" id="WP_158739651.1">
    <property type="nucleotide sequence ID" value="NZ_WSLF01000003.1"/>
</dbReference>
<dbReference type="EMBL" id="WSLF01000003">
    <property type="protein sequence ID" value="KAE9635403.1"/>
    <property type="molecule type" value="Genomic_DNA"/>
</dbReference>
<dbReference type="OrthoDB" id="9805924at2"/>
<organism evidence="2 3">
    <name type="scientific">Defluviitalea raffinosedens</name>
    <dbReference type="NCBI Taxonomy" id="1450156"/>
    <lineage>
        <taxon>Bacteria</taxon>
        <taxon>Bacillati</taxon>
        <taxon>Bacillota</taxon>
        <taxon>Clostridia</taxon>
        <taxon>Lachnospirales</taxon>
        <taxon>Defluviitaleaceae</taxon>
        <taxon>Defluviitalea</taxon>
    </lineage>
</organism>
<dbReference type="GO" id="GO:0016747">
    <property type="term" value="F:acyltransferase activity, transferring groups other than amino-acyl groups"/>
    <property type="evidence" value="ECO:0007669"/>
    <property type="project" value="InterPro"/>
</dbReference>
<protein>
    <submittedName>
        <fullName evidence="2">GNAT family N-acetyltransferase</fullName>
    </submittedName>
</protein>
<evidence type="ECO:0000313" key="2">
    <source>
        <dbReference type="EMBL" id="KAE9635403.1"/>
    </source>
</evidence>
<dbReference type="PROSITE" id="PS51186">
    <property type="entry name" value="GNAT"/>
    <property type="match status" value="1"/>
</dbReference>
<sequence>MINIRKAHKKDIEILSILWNELILFHKSKNIIFPITQDWKKLKEEELEWIIESRQVLIYVAEADAKVIGYIRGSIRKIPPLYDIKNEGSIEEIYIMPEYRRRGLATQLVRCIMEDFKEKEVDYIDIHVDQDNDIGQKFWDGLGFSTVSTHKRYQMGREKENEFSVEQE</sequence>